<name>A0ABS8PKU1_9BACT</name>
<keyword evidence="3" id="KW-1185">Reference proteome</keyword>
<dbReference type="Gene3D" id="2.60.120.10">
    <property type="entry name" value="Jelly Rolls"/>
    <property type="match status" value="1"/>
</dbReference>
<dbReference type="SUPFAM" id="SSF51206">
    <property type="entry name" value="cAMP-binding domain-like"/>
    <property type="match status" value="1"/>
</dbReference>
<sequence>MQHDKVSRVMLLKEGIAKCFFTEENDKDYIVEFLGKGEIVGEIESIRGTTCLCTIEAITNVEVYALSLSYFSALIKTDLKLNNLLLDVFAQRIVHTSSRASYQQLYTIEHSLSRLLALQAQQAVAITKEDMAAYLGVTIRSLNRALKTVQENDGHR</sequence>
<dbReference type="Pfam" id="PF00027">
    <property type="entry name" value="cNMP_binding"/>
    <property type="match status" value="1"/>
</dbReference>
<reference evidence="2 3" key="1">
    <citation type="submission" date="2021-11" db="EMBL/GenBank/DDBJ databases">
        <title>Genomic of Niabella pedocola.</title>
        <authorList>
            <person name="Wu T."/>
        </authorList>
    </citation>
    <scope>NUCLEOTIDE SEQUENCE [LARGE SCALE GENOMIC DNA]</scope>
    <source>
        <strain evidence="2 3">JCM 31011</strain>
    </source>
</reference>
<dbReference type="Proteomes" id="UP001199816">
    <property type="component" value="Unassembled WGS sequence"/>
</dbReference>
<dbReference type="EMBL" id="JAJNEC010000003">
    <property type="protein sequence ID" value="MCD2421717.1"/>
    <property type="molecule type" value="Genomic_DNA"/>
</dbReference>
<dbReference type="InterPro" id="IPR014710">
    <property type="entry name" value="RmlC-like_jellyroll"/>
</dbReference>
<organism evidence="2 3">
    <name type="scientific">Niabella pedocola</name>
    <dbReference type="NCBI Taxonomy" id="1752077"/>
    <lineage>
        <taxon>Bacteria</taxon>
        <taxon>Pseudomonadati</taxon>
        <taxon>Bacteroidota</taxon>
        <taxon>Chitinophagia</taxon>
        <taxon>Chitinophagales</taxon>
        <taxon>Chitinophagaceae</taxon>
        <taxon>Niabella</taxon>
    </lineage>
</organism>
<comment type="caution">
    <text evidence="2">The sequence shown here is derived from an EMBL/GenBank/DDBJ whole genome shotgun (WGS) entry which is preliminary data.</text>
</comment>
<protein>
    <submittedName>
        <fullName evidence="2">Crp/Fnr family transcriptional regulator</fullName>
    </submittedName>
</protein>
<feature type="domain" description="Cyclic nucleotide-binding" evidence="1">
    <location>
        <begin position="1"/>
        <end position="92"/>
    </location>
</feature>
<dbReference type="InterPro" id="IPR000595">
    <property type="entry name" value="cNMP-bd_dom"/>
</dbReference>
<proteinExistence type="predicted"/>
<gene>
    <name evidence="2" type="ORF">LQ567_03020</name>
</gene>
<evidence type="ECO:0000259" key="1">
    <source>
        <dbReference type="PROSITE" id="PS50042"/>
    </source>
</evidence>
<dbReference type="InterPro" id="IPR018490">
    <property type="entry name" value="cNMP-bd_dom_sf"/>
</dbReference>
<dbReference type="PROSITE" id="PS50042">
    <property type="entry name" value="CNMP_BINDING_3"/>
    <property type="match status" value="1"/>
</dbReference>
<evidence type="ECO:0000313" key="3">
    <source>
        <dbReference type="Proteomes" id="UP001199816"/>
    </source>
</evidence>
<accession>A0ABS8PKU1</accession>
<dbReference type="CDD" id="cd00038">
    <property type="entry name" value="CAP_ED"/>
    <property type="match status" value="1"/>
</dbReference>
<evidence type="ECO:0000313" key="2">
    <source>
        <dbReference type="EMBL" id="MCD2421717.1"/>
    </source>
</evidence>